<dbReference type="Pfam" id="PF12710">
    <property type="entry name" value="HAD"/>
    <property type="match status" value="1"/>
</dbReference>
<dbReference type="Pfam" id="PF00196">
    <property type="entry name" value="GerE"/>
    <property type="match status" value="1"/>
</dbReference>
<dbReference type="EMBL" id="JAFFZM010000007">
    <property type="protein sequence ID" value="MBO8199271.1"/>
    <property type="molecule type" value="Genomic_DNA"/>
</dbReference>
<dbReference type="SMART" id="SM00421">
    <property type="entry name" value="HTH_LUXR"/>
    <property type="match status" value="1"/>
</dbReference>
<name>A0ABS3XV49_9ACTN</name>
<organism evidence="6 7">
    <name type="scientific">Streptomyces smyrnaeus</name>
    <dbReference type="NCBI Taxonomy" id="1387713"/>
    <lineage>
        <taxon>Bacteria</taxon>
        <taxon>Bacillati</taxon>
        <taxon>Actinomycetota</taxon>
        <taxon>Actinomycetes</taxon>
        <taxon>Kitasatosporales</taxon>
        <taxon>Streptomycetaceae</taxon>
        <taxon>Streptomyces</taxon>
    </lineage>
</organism>
<protein>
    <submittedName>
        <fullName evidence="6">Haloacid dehalogenase-like hydrolase</fullName>
    </submittedName>
</protein>
<evidence type="ECO:0000259" key="5">
    <source>
        <dbReference type="PROSITE" id="PS50043"/>
    </source>
</evidence>
<dbReference type="InterPro" id="IPR023214">
    <property type="entry name" value="HAD_sf"/>
</dbReference>
<dbReference type="PANTHER" id="PTHR44688">
    <property type="entry name" value="DNA-BINDING TRANSCRIPTIONAL ACTIVATOR DEVR_DOSR"/>
    <property type="match status" value="1"/>
</dbReference>
<dbReference type="PRINTS" id="PR00038">
    <property type="entry name" value="HTHLUXR"/>
</dbReference>
<keyword evidence="2" id="KW-0238">DNA-binding</keyword>
<dbReference type="SUPFAM" id="SSF46894">
    <property type="entry name" value="C-terminal effector domain of the bipartite response regulators"/>
    <property type="match status" value="1"/>
</dbReference>
<dbReference type="RefSeq" id="WP_209211016.1">
    <property type="nucleotide sequence ID" value="NZ_JAFFZM010000007.1"/>
</dbReference>
<dbReference type="Gene3D" id="1.10.10.10">
    <property type="entry name" value="Winged helix-like DNA-binding domain superfamily/Winged helix DNA-binding domain"/>
    <property type="match status" value="1"/>
</dbReference>
<evidence type="ECO:0000313" key="7">
    <source>
        <dbReference type="Proteomes" id="UP000721954"/>
    </source>
</evidence>
<feature type="region of interest" description="Disordered" evidence="4">
    <location>
        <begin position="268"/>
        <end position="331"/>
    </location>
</feature>
<sequence>MTGHMRPETAPGGRTAAFFDVESTLLSSAEQSGYADRGFAGWETEMALRHVRDWFRQHRNGGGLFDGRVLTALRGHARQGALIVLVSSAAITWLTPLAEYVGADLALGSLPEVRANRYTGGLAATLTGRHKADAVRRTAHTHGLDLARCHAYSGRLPNLPFLRSVGRPRVVGAEPGLVRQARREGWPCWPSGSVRRREGLGGLSDREMEVLRLLAEGRSNTGISQALCLSGKTVEAHVRSLYNKLGLVPSVGEHRRVRAVLAYHGLRPDARPQPEAPAPVSGLPLSPLRPSRAPTHRTVARLPVPLAPSPDSESANFPSPPSAEQRLGGRR</sequence>
<reference evidence="6 7" key="1">
    <citation type="submission" date="2021-02" db="EMBL/GenBank/DDBJ databases">
        <title>Streptomyces spirodelae sp. nov., isolated from duckweed.</title>
        <authorList>
            <person name="Saimee Y."/>
            <person name="Duangmal K."/>
        </authorList>
    </citation>
    <scope>NUCLEOTIDE SEQUENCE [LARGE SCALE GENOMIC DNA]</scope>
    <source>
        <strain evidence="6 7">DSM 42105</strain>
    </source>
</reference>
<dbReference type="Gene3D" id="3.40.50.1000">
    <property type="entry name" value="HAD superfamily/HAD-like"/>
    <property type="match status" value="1"/>
</dbReference>
<evidence type="ECO:0000256" key="3">
    <source>
        <dbReference type="ARBA" id="ARBA00023163"/>
    </source>
</evidence>
<gene>
    <name evidence="6" type="ORF">JW613_13325</name>
</gene>
<evidence type="ECO:0000256" key="1">
    <source>
        <dbReference type="ARBA" id="ARBA00023015"/>
    </source>
</evidence>
<proteinExistence type="predicted"/>
<keyword evidence="1" id="KW-0805">Transcription regulation</keyword>
<dbReference type="InterPro" id="IPR000792">
    <property type="entry name" value="Tscrpt_reg_LuxR_C"/>
</dbReference>
<dbReference type="PROSITE" id="PS00622">
    <property type="entry name" value="HTH_LUXR_1"/>
    <property type="match status" value="1"/>
</dbReference>
<dbReference type="GeneID" id="96259590"/>
<keyword evidence="3" id="KW-0804">Transcription</keyword>
<feature type="domain" description="HTH luxR-type" evidence="5">
    <location>
        <begin position="196"/>
        <end position="267"/>
    </location>
</feature>
<feature type="compositionally biased region" description="Low complexity" evidence="4">
    <location>
        <begin position="283"/>
        <end position="292"/>
    </location>
</feature>
<dbReference type="PANTHER" id="PTHR44688:SF16">
    <property type="entry name" value="DNA-BINDING TRANSCRIPTIONAL ACTIVATOR DEVR_DOSR"/>
    <property type="match status" value="1"/>
</dbReference>
<dbReference type="SUPFAM" id="SSF56784">
    <property type="entry name" value="HAD-like"/>
    <property type="match status" value="1"/>
</dbReference>
<dbReference type="InterPro" id="IPR036388">
    <property type="entry name" value="WH-like_DNA-bd_sf"/>
</dbReference>
<dbReference type="InterPro" id="IPR036412">
    <property type="entry name" value="HAD-like_sf"/>
</dbReference>
<dbReference type="Proteomes" id="UP000721954">
    <property type="component" value="Unassembled WGS sequence"/>
</dbReference>
<evidence type="ECO:0000313" key="6">
    <source>
        <dbReference type="EMBL" id="MBO8199271.1"/>
    </source>
</evidence>
<evidence type="ECO:0000256" key="4">
    <source>
        <dbReference type="SAM" id="MobiDB-lite"/>
    </source>
</evidence>
<dbReference type="InterPro" id="IPR016032">
    <property type="entry name" value="Sig_transdc_resp-reg_C-effctor"/>
</dbReference>
<comment type="caution">
    <text evidence="6">The sequence shown here is derived from an EMBL/GenBank/DDBJ whole genome shotgun (WGS) entry which is preliminary data.</text>
</comment>
<keyword evidence="7" id="KW-1185">Reference proteome</keyword>
<accession>A0ABS3XV49</accession>
<dbReference type="PROSITE" id="PS50043">
    <property type="entry name" value="HTH_LUXR_2"/>
    <property type="match status" value="1"/>
</dbReference>
<dbReference type="CDD" id="cd06170">
    <property type="entry name" value="LuxR_C_like"/>
    <property type="match status" value="1"/>
</dbReference>
<evidence type="ECO:0000256" key="2">
    <source>
        <dbReference type="ARBA" id="ARBA00023125"/>
    </source>
</evidence>